<sequence length="63" mass="6948">MIYAPSANRMAPTLPDLGYHLFSSGVAYDVNRGGIEPCFHMGYVVFLNHLHTGSTFYIPEVAT</sequence>
<dbReference type="STRING" id="401053.AciPR4_1524"/>
<name>E8V1R5_TERSS</name>
<dbReference type="EMBL" id="CP002467">
    <property type="protein sequence ID" value="ADV82346.1"/>
    <property type="molecule type" value="Genomic_DNA"/>
</dbReference>
<dbReference type="KEGG" id="tsa:AciPR4_1524"/>
<protein>
    <submittedName>
        <fullName evidence="1">Uncharacterized protein</fullName>
    </submittedName>
</protein>
<accession>E8V1R5</accession>
<dbReference type="Proteomes" id="UP000006844">
    <property type="component" value="Chromosome"/>
</dbReference>
<evidence type="ECO:0000313" key="1">
    <source>
        <dbReference type="EMBL" id="ADV82346.1"/>
    </source>
</evidence>
<gene>
    <name evidence="1" type="ordered locus">AciPR4_1524</name>
</gene>
<keyword evidence="2" id="KW-1185">Reference proteome</keyword>
<proteinExistence type="predicted"/>
<dbReference type="HOGENOM" id="CLU_2884417_0_0_0"/>
<organism evidence="1 2">
    <name type="scientific">Terriglobus saanensis (strain ATCC BAA-1853 / DSM 23119 / SP1PR4)</name>
    <dbReference type="NCBI Taxonomy" id="401053"/>
    <lineage>
        <taxon>Bacteria</taxon>
        <taxon>Pseudomonadati</taxon>
        <taxon>Acidobacteriota</taxon>
        <taxon>Terriglobia</taxon>
        <taxon>Terriglobales</taxon>
        <taxon>Acidobacteriaceae</taxon>
        <taxon>Terriglobus</taxon>
    </lineage>
</organism>
<evidence type="ECO:0000313" key="2">
    <source>
        <dbReference type="Proteomes" id="UP000006844"/>
    </source>
</evidence>
<dbReference type="AlphaFoldDB" id="E8V1R5"/>
<reference evidence="1 2" key="1">
    <citation type="journal article" date="2012" name="Stand. Genomic Sci.">
        <title>Complete genome sequence of Terriglobus saanensis type strain SP1PR4(T), an Acidobacteria from tundra soil.</title>
        <authorList>
            <person name="Rawat S.R."/>
            <person name="Mannisto M.K."/>
            <person name="Starovoytov V."/>
            <person name="Goodwin L."/>
            <person name="Nolan M."/>
            <person name="Hauser L."/>
            <person name="Land M."/>
            <person name="Davenport K.W."/>
            <person name="Woyke T."/>
            <person name="Haggblom M.M."/>
        </authorList>
    </citation>
    <scope>NUCLEOTIDE SEQUENCE</scope>
    <source>
        <strain evidence="2">ATCC BAA-1853 / DSM 23119 / SP1PR4</strain>
    </source>
</reference>